<evidence type="ECO:0000256" key="2">
    <source>
        <dbReference type="ARBA" id="ARBA00017805"/>
    </source>
</evidence>
<feature type="compositionally biased region" description="Polar residues" evidence="11">
    <location>
        <begin position="290"/>
        <end position="300"/>
    </location>
</feature>
<keyword evidence="4 10" id="KW-0779">Telomere</keyword>
<feature type="region of interest" description="Disordered" evidence="11">
    <location>
        <begin position="659"/>
        <end position="683"/>
    </location>
</feature>
<dbReference type="PANTHER" id="PTHR16466">
    <property type="entry name" value="TELOMERE REPEAT-BINDING FACTOR 2-INTERACTING PROTEIN 1"/>
    <property type="match status" value="1"/>
</dbReference>
<proteinExistence type="inferred from homology"/>
<comment type="function">
    <text evidence="10">Acts both as a regulator of telomere function and as a transcription regulator. Involved in the regulation of telomere length and protection as a component of the shelterin complex (telosome). Does not bind DNA directly: recruited to telomeric double-stranded 5'-TTAGGG-3' repeats via its interaction with terf2. Independently of its function in telomeres, also acts as a transcription regulator: recruited to extratelomeric 5'-TTAGGG-3' sites via its association with terf2 or other factors, and regulates gene expression.</text>
</comment>
<comment type="similarity">
    <text evidence="1 10">Belongs to the RAP1 family.</text>
</comment>
<dbReference type="AlphaFoldDB" id="A0AAV1EP53"/>
<feature type="compositionally biased region" description="Low complexity" evidence="11">
    <location>
        <begin position="495"/>
        <end position="508"/>
    </location>
</feature>
<dbReference type="Proteomes" id="UP001178508">
    <property type="component" value="Chromosome 2"/>
</dbReference>
<evidence type="ECO:0000256" key="3">
    <source>
        <dbReference type="ARBA" id="ARBA00022454"/>
    </source>
</evidence>
<evidence type="ECO:0000256" key="6">
    <source>
        <dbReference type="ARBA" id="ARBA00023159"/>
    </source>
</evidence>
<dbReference type="GO" id="GO:0010833">
    <property type="term" value="P:telomere maintenance via telomere lengthening"/>
    <property type="evidence" value="ECO:0007669"/>
    <property type="project" value="UniProtKB-UniRule"/>
</dbReference>
<feature type="compositionally biased region" description="Low complexity" evidence="11">
    <location>
        <begin position="367"/>
        <end position="378"/>
    </location>
</feature>
<sequence>MPSRQQDMAKINISQVLFLSVDGEPMSFYLRPGPVKRQLQPLITAGGGLMCNTQQPGAILLLDPADKSSISKANAHRYISTQYIHDCVEKEEQLNVEDYRLYPAAVSNQSAKQNRNSGSSAANPGAGRAAYTSEEDAAIIKFVSKHESEIGGNRIWQMMERRKVTNHSWQSMKYRYRARLMKKQSEVVEEETTDKETEVTEEEIKVEENQETHVGKPSGEEDSAETVVIQIDSQSVPQEEVQQVSKEEEEQPAERPNPETVEVQTSNSPQEELILDSQDDFHLFLPDSTEPGTQQQTVDSTQKESVPEDSLAAHSVSQDASFHKKSRKKQRDTPESEQPEPPRRRTRRQLQLEELFESKPYGKKLRSSSSSASPSSSPQPLRRVKTAFRSAHLKDTTAEQPPSKRARGKDAPAEPESEAVMQESETLEQESEPAEQKSEAVVQESEPAEQKSEAVVQESEPAEQKSEAVVQESEPVVQESETTVPESDPAEQESEAVVQESETMVQESEPAEQEGQQEESGSARVQETAKPEAESVSVPQKGEKKKGKEKLWILKMAGMEFDCSLEDETPDLQNQTVATTVQPAPPDPSSDAACPQSDPESVPSPQVVVPETQAQASTSNCPPETVCKQPEEVAAPAAPRAVSATNNLHLFIFCDSQEEDSQSAVGEDAEVPPKPKETGNKDAPYSLTQAQLEEDKQRITELMKQTNQDLFNVTKALLRTSGDFPAALELLLNPGSISGPFWDSHDDNLLLSADPEVRQQLQEKYGEEALLKRVVFLEVEG</sequence>
<feature type="compositionally biased region" description="Low complexity" evidence="11">
    <location>
        <begin position="589"/>
        <end position="611"/>
    </location>
</feature>
<dbReference type="GO" id="GO:0031848">
    <property type="term" value="P:protection from non-homologous end joining at telomere"/>
    <property type="evidence" value="ECO:0007669"/>
    <property type="project" value="TreeGrafter"/>
</dbReference>
<dbReference type="CDD" id="cd11655">
    <property type="entry name" value="rap1_myb-like"/>
    <property type="match status" value="1"/>
</dbReference>
<dbReference type="InterPro" id="IPR001357">
    <property type="entry name" value="BRCT_dom"/>
</dbReference>
<feature type="compositionally biased region" description="Polar residues" evidence="11">
    <location>
        <begin position="108"/>
        <end position="122"/>
    </location>
</feature>
<dbReference type="Gene3D" id="1.10.10.60">
    <property type="entry name" value="Homeodomain-like"/>
    <property type="match status" value="1"/>
</dbReference>
<dbReference type="Pfam" id="PF11626">
    <property type="entry name" value="Rap1_C"/>
    <property type="match status" value="1"/>
</dbReference>
<comment type="subunit">
    <text evidence="10">Homodimer.</text>
</comment>
<dbReference type="GO" id="GO:0005654">
    <property type="term" value="C:nucleoplasm"/>
    <property type="evidence" value="ECO:0007669"/>
    <property type="project" value="UniProtKB-ARBA"/>
</dbReference>
<dbReference type="InterPro" id="IPR009057">
    <property type="entry name" value="Homeodomain-like_sf"/>
</dbReference>
<evidence type="ECO:0000256" key="5">
    <source>
        <dbReference type="ARBA" id="ARBA00023015"/>
    </source>
</evidence>
<evidence type="ECO:0000256" key="10">
    <source>
        <dbReference type="RuleBase" id="RU367107"/>
    </source>
</evidence>
<evidence type="ECO:0000313" key="13">
    <source>
        <dbReference type="EMBL" id="CAJ1050494.1"/>
    </source>
</evidence>
<dbReference type="SUPFAM" id="SSF46689">
    <property type="entry name" value="Homeodomain-like"/>
    <property type="match status" value="1"/>
</dbReference>
<protein>
    <recommendedName>
        <fullName evidence="2 10">Telomeric repeat-binding factor 2-interacting protein 1</fullName>
        <shortName evidence="10">TERF2-interacting telomeric protein 1</shortName>
    </recommendedName>
    <alternativeName>
        <fullName evidence="9 10">Repressor/activator protein 1 homolog</fullName>
    </alternativeName>
</protein>
<keyword evidence="6 10" id="KW-0010">Activator</keyword>
<keyword evidence="3 10" id="KW-0158">Chromosome</keyword>
<comment type="subcellular location">
    <subcellularLocation>
        <location evidence="10">Nucleus</location>
    </subcellularLocation>
    <subcellularLocation>
        <location evidence="10">Chromosome</location>
        <location evidence="10">Telomere</location>
    </subcellularLocation>
</comment>
<keyword evidence="14" id="KW-1185">Reference proteome</keyword>
<feature type="region of interest" description="Disordered" evidence="11">
    <location>
        <begin position="108"/>
        <end position="129"/>
    </location>
</feature>
<evidence type="ECO:0000256" key="8">
    <source>
        <dbReference type="ARBA" id="ARBA00023242"/>
    </source>
</evidence>
<feature type="compositionally biased region" description="Low complexity" evidence="11">
    <location>
        <begin position="233"/>
        <end position="244"/>
    </location>
</feature>
<feature type="compositionally biased region" description="Polar residues" evidence="11">
    <location>
        <begin position="612"/>
        <end position="622"/>
    </location>
</feature>
<evidence type="ECO:0000256" key="9">
    <source>
        <dbReference type="ARBA" id="ARBA00032471"/>
    </source>
</evidence>
<evidence type="ECO:0000256" key="4">
    <source>
        <dbReference type="ARBA" id="ARBA00022895"/>
    </source>
</evidence>
<dbReference type="InterPro" id="IPR039595">
    <property type="entry name" value="TE2IP/Rap1"/>
</dbReference>
<dbReference type="EMBL" id="OY660865">
    <property type="protein sequence ID" value="CAJ1050494.1"/>
    <property type="molecule type" value="Genomic_DNA"/>
</dbReference>
<evidence type="ECO:0000313" key="14">
    <source>
        <dbReference type="Proteomes" id="UP001178508"/>
    </source>
</evidence>
<reference evidence="13" key="1">
    <citation type="submission" date="2023-08" db="EMBL/GenBank/DDBJ databases">
        <authorList>
            <person name="Alioto T."/>
            <person name="Alioto T."/>
            <person name="Gomez Garrido J."/>
        </authorList>
    </citation>
    <scope>NUCLEOTIDE SEQUENCE</scope>
</reference>
<feature type="compositionally biased region" description="Basic and acidic residues" evidence="11">
    <location>
        <begin position="671"/>
        <end position="680"/>
    </location>
</feature>
<dbReference type="FunFam" id="1.10.10.60:FF:000246">
    <property type="entry name" value="Telomeric repeat-binding factor 2-interacting protein 1"/>
    <property type="match status" value="1"/>
</dbReference>
<evidence type="ECO:0000256" key="1">
    <source>
        <dbReference type="ARBA" id="ARBA00010467"/>
    </source>
</evidence>
<keyword evidence="8 10" id="KW-0539">Nucleus</keyword>
<dbReference type="Pfam" id="PF16589">
    <property type="entry name" value="BRCT_2"/>
    <property type="match status" value="1"/>
</dbReference>
<feature type="compositionally biased region" description="Basic and acidic residues" evidence="11">
    <location>
        <begin position="194"/>
        <end position="214"/>
    </location>
</feature>
<dbReference type="GO" id="GO:0006355">
    <property type="term" value="P:regulation of DNA-templated transcription"/>
    <property type="evidence" value="ECO:0007669"/>
    <property type="project" value="UniProtKB-UniRule"/>
</dbReference>
<dbReference type="InterPro" id="IPR001005">
    <property type="entry name" value="SANT/Myb"/>
</dbReference>
<keyword evidence="7 10" id="KW-0804">Transcription</keyword>
<dbReference type="PROSITE" id="PS50090">
    <property type="entry name" value="MYB_LIKE"/>
    <property type="match status" value="1"/>
</dbReference>
<dbReference type="Pfam" id="PF08914">
    <property type="entry name" value="Myb_Rap1"/>
    <property type="match status" value="1"/>
</dbReference>
<dbReference type="InterPro" id="IPR021661">
    <property type="entry name" value="Rap1_C"/>
</dbReference>
<keyword evidence="5 10" id="KW-0805">Transcription regulation</keyword>
<dbReference type="InterPro" id="IPR015010">
    <property type="entry name" value="TERF2IP_Myb"/>
</dbReference>
<dbReference type="GO" id="GO:0070187">
    <property type="term" value="C:shelterin complex"/>
    <property type="evidence" value="ECO:0007669"/>
    <property type="project" value="TreeGrafter"/>
</dbReference>
<dbReference type="PANTHER" id="PTHR16466:SF6">
    <property type="entry name" value="TELOMERIC REPEAT-BINDING FACTOR 2-INTERACTING PROTEIN 1"/>
    <property type="match status" value="1"/>
</dbReference>
<feature type="region of interest" description="Disordered" evidence="11">
    <location>
        <begin position="565"/>
        <end position="625"/>
    </location>
</feature>
<feature type="compositionally biased region" description="Low complexity" evidence="11">
    <location>
        <begin position="469"/>
        <end position="486"/>
    </location>
</feature>
<evidence type="ECO:0000256" key="7">
    <source>
        <dbReference type="ARBA" id="ARBA00023163"/>
    </source>
</evidence>
<feature type="region of interest" description="Disordered" evidence="11">
    <location>
        <begin position="182"/>
        <end position="549"/>
    </location>
</feature>
<feature type="compositionally biased region" description="Polar residues" evidence="11">
    <location>
        <begin position="571"/>
        <end position="581"/>
    </location>
</feature>
<evidence type="ECO:0000256" key="11">
    <source>
        <dbReference type="SAM" id="MobiDB-lite"/>
    </source>
</evidence>
<organism evidence="13 14">
    <name type="scientific">Xyrichtys novacula</name>
    <name type="common">Pearly razorfish</name>
    <name type="synonym">Hemipteronotus novacula</name>
    <dbReference type="NCBI Taxonomy" id="13765"/>
    <lineage>
        <taxon>Eukaryota</taxon>
        <taxon>Metazoa</taxon>
        <taxon>Chordata</taxon>
        <taxon>Craniata</taxon>
        <taxon>Vertebrata</taxon>
        <taxon>Euteleostomi</taxon>
        <taxon>Actinopterygii</taxon>
        <taxon>Neopterygii</taxon>
        <taxon>Teleostei</taxon>
        <taxon>Neoteleostei</taxon>
        <taxon>Acanthomorphata</taxon>
        <taxon>Eupercaria</taxon>
        <taxon>Labriformes</taxon>
        <taxon>Labridae</taxon>
        <taxon>Xyrichtys</taxon>
    </lineage>
</organism>
<name>A0AAV1EP53_XYRNO</name>
<dbReference type="GO" id="GO:0042162">
    <property type="term" value="F:telomeric DNA binding"/>
    <property type="evidence" value="ECO:0007669"/>
    <property type="project" value="TreeGrafter"/>
</dbReference>
<feature type="domain" description="Myb-like" evidence="12">
    <location>
        <begin position="123"/>
        <end position="180"/>
    </location>
</feature>
<gene>
    <name evidence="13" type="ORF">XNOV1_A012922</name>
</gene>
<accession>A0AAV1EP53</accession>
<evidence type="ECO:0000259" key="12">
    <source>
        <dbReference type="PROSITE" id="PS50090"/>
    </source>
</evidence>